<protein>
    <submittedName>
        <fullName evidence="3">Glycosyltransferase</fullName>
    </submittedName>
</protein>
<dbReference type="RefSeq" id="WP_152125442.1">
    <property type="nucleotide sequence ID" value="NZ_WELI01000006.1"/>
</dbReference>
<dbReference type="GO" id="GO:0016757">
    <property type="term" value="F:glycosyltransferase activity"/>
    <property type="evidence" value="ECO:0007669"/>
    <property type="project" value="InterPro"/>
</dbReference>
<dbReference type="Proteomes" id="UP000488299">
    <property type="component" value="Unassembled WGS sequence"/>
</dbReference>
<dbReference type="EMBL" id="WELI01000006">
    <property type="protein sequence ID" value="KAB7729362.1"/>
    <property type="molecule type" value="Genomic_DNA"/>
</dbReference>
<evidence type="ECO:0000256" key="1">
    <source>
        <dbReference type="ARBA" id="ARBA00022679"/>
    </source>
</evidence>
<reference evidence="3 4" key="1">
    <citation type="submission" date="2019-10" db="EMBL/GenBank/DDBJ databases">
        <title>Rudanella paleaurantiibacter sp. nov., isolated from sludge.</title>
        <authorList>
            <person name="Xu S.Q."/>
        </authorList>
    </citation>
    <scope>NUCLEOTIDE SEQUENCE [LARGE SCALE GENOMIC DNA]</scope>
    <source>
        <strain evidence="3 4">HX-22-17</strain>
    </source>
</reference>
<dbReference type="PANTHER" id="PTHR46401:SF2">
    <property type="entry name" value="GLYCOSYLTRANSFERASE WBBK-RELATED"/>
    <property type="match status" value="1"/>
</dbReference>
<evidence type="ECO:0000259" key="2">
    <source>
        <dbReference type="Pfam" id="PF00534"/>
    </source>
</evidence>
<dbReference type="SUPFAM" id="SSF53756">
    <property type="entry name" value="UDP-Glycosyltransferase/glycogen phosphorylase"/>
    <property type="match status" value="1"/>
</dbReference>
<keyword evidence="4" id="KW-1185">Reference proteome</keyword>
<keyword evidence="1 3" id="KW-0808">Transferase</keyword>
<gene>
    <name evidence="3" type="ORF">F5984_17210</name>
</gene>
<accession>A0A7J5TXI5</accession>
<dbReference type="CDD" id="cd03809">
    <property type="entry name" value="GT4_MtfB-like"/>
    <property type="match status" value="1"/>
</dbReference>
<name>A0A7J5TXI5_9BACT</name>
<dbReference type="FunFam" id="3.40.50.2000:FF:000119">
    <property type="entry name" value="Glycosyl transferase group 1"/>
    <property type="match status" value="1"/>
</dbReference>
<dbReference type="AlphaFoldDB" id="A0A7J5TXI5"/>
<dbReference type="PANTHER" id="PTHR46401">
    <property type="entry name" value="GLYCOSYLTRANSFERASE WBBK-RELATED"/>
    <property type="match status" value="1"/>
</dbReference>
<proteinExistence type="predicted"/>
<evidence type="ECO:0000313" key="3">
    <source>
        <dbReference type="EMBL" id="KAB7729362.1"/>
    </source>
</evidence>
<evidence type="ECO:0000313" key="4">
    <source>
        <dbReference type="Proteomes" id="UP000488299"/>
    </source>
</evidence>
<sequence>MNKQIVINARFLTQRITGTQRFAIELSIRLKKLMPDLIFVSPKNILHQDLARQLEVKTIGNFKNGILWEQIELPLYLKSHGTPLLLNLCNTGPLYYTRKVVSIMDISFHLHPEWFSKSFSAYYNFLIPRLVQESIGVITISKASSDDLVEYFNVDPQKIQIIYPGVSKIFDKNVEVSNLNNSNYLLAVSSMDPRKNFIGLINAFMNSPLDNVKLLIVGNTNSLFAASGIEKLAAKKDNVEFTGYVGDRELVKLYQNALAFVYPSFFEGFGIPPLEAMACGCPTIVANTTSLPEVCGDASAYVNPYRVDDIEKVITEVVTNESLRQSLVKKGFERVAKFNWDHSAEKLVSYLYDVAKK</sequence>
<comment type="caution">
    <text evidence="3">The sequence shown here is derived from an EMBL/GenBank/DDBJ whole genome shotgun (WGS) entry which is preliminary data.</text>
</comment>
<feature type="domain" description="Glycosyl transferase family 1" evidence="2">
    <location>
        <begin position="175"/>
        <end position="333"/>
    </location>
</feature>
<dbReference type="InterPro" id="IPR001296">
    <property type="entry name" value="Glyco_trans_1"/>
</dbReference>
<dbReference type="Pfam" id="PF00534">
    <property type="entry name" value="Glycos_transf_1"/>
    <property type="match status" value="1"/>
</dbReference>
<dbReference type="Gene3D" id="3.40.50.2000">
    <property type="entry name" value="Glycogen Phosphorylase B"/>
    <property type="match status" value="2"/>
</dbReference>
<organism evidence="3 4">
    <name type="scientific">Rudanella paleaurantiibacter</name>
    <dbReference type="NCBI Taxonomy" id="2614655"/>
    <lineage>
        <taxon>Bacteria</taxon>
        <taxon>Pseudomonadati</taxon>
        <taxon>Bacteroidota</taxon>
        <taxon>Cytophagia</taxon>
        <taxon>Cytophagales</taxon>
        <taxon>Cytophagaceae</taxon>
        <taxon>Rudanella</taxon>
    </lineage>
</organism>